<feature type="domain" description="Fe2OG dioxygenase" evidence="3">
    <location>
        <begin position="181"/>
        <end position="290"/>
    </location>
</feature>
<dbReference type="Pfam" id="PF03171">
    <property type="entry name" value="2OG-FeII_Oxy"/>
    <property type="match status" value="1"/>
</dbReference>
<dbReference type="SUPFAM" id="SSF51197">
    <property type="entry name" value="Clavaminate synthase-like"/>
    <property type="match status" value="1"/>
</dbReference>
<reference evidence="4 5" key="2">
    <citation type="journal article" date="2014" name="J. Gen. Appl. Microbiol.">
        <title>The early diverging ascomycetous budding yeast Saitoella complicata has three histone deacetylases belonging to the Clr6, Hos2, and Rpd3 lineages.</title>
        <authorList>
            <person name="Nishida H."/>
            <person name="Matsumoto T."/>
            <person name="Kondo S."/>
            <person name="Hamamoto M."/>
            <person name="Yoshikawa H."/>
        </authorList>
    </citation>
    <scope>NUCLEOTIDE SEQUENCE [LARGE SCALE GENOMIC DNA]</scope>
    <source>
        <strain evidence="4 5">NRRL Y-17804</strain>
    </source>
</reference>
<organism evidence="4 5">
    <name type="scientific">Saitoella complicata (strain BCRC 22490 / CBS 7301 / JCM 7358 / NBRC 10748 / NRRL Y-17804)</name>
    <dbReference type="NCBI Taxonomy" id="698492"/>
    <lineage>
        <taxon>Eukaryota</taxon>
        <taxon>Fungi</taxon>
        <taxon>Dikarya</taxon>
        <taxon>Ascomycota</taxon>
        <taxon>Taphrinomycotina</taxon>
        <taxon>Taphrinomycotina incertae sedis</taxon>
        <taxon>Saitoella</taxon>
    </lineage>
</organism>
<keyword evidence="1" id="KW-0408">Iron</keyword>
<evidence type="ECO:0000259" key="3">
    <source>
        <dbReference type="PROSITE" id="PS51471"/>
    </source>
</evidence>
<protein>
    <recommendedName>
        <fullName evidence="3">Fe2OG dioxygenase domain-containing protein</fullName>
    </recommendedName>
</protein>
<name>A0A0E9NCP1_SAICN</name>
<gene>
    <name evidence="4" type="ORF">G7K_1771-t1</name>
</gene>
<dbReference type="InterPro" id="IPR026992">
    <property type="entry name" value="DIOX_N"/>
</dbReference>
<evidence type="ECO:0000256" key="1">
    <source>
        <dbReference type="RuleBase" id="RU003682"/>
    </source>
</evidence>
<dbReference type="InterPro" id="IPR044861">
    <property type="entry name" value="IPNS-like_FE2OG_OXY"/>
</dbReference>
<dbReference type="InterPro" id="IPR027443">
    <property type="entry name" value="IPNS-like_sf"/>
</dbReference>
<keyword evidence="5" id="KW-1185">Reference proteome</keyword>
<dbReference type="OMA" id="DESFWVM"/>
<feature type="region of interest" description="Disordered" evidence="2">
    <location>
        <begin position="78"/>
        <end position="97"/>
    </location>
</feature>
<dbReference type="InterPro" id="IPR005123">
    <property type="entry name" value="Oxoglu/Fe-dep_dioxygenase_dom"/>
</dbReference>
<dbReference type="InterPro" id="IPR050231">
    <property type="entry name" value="Iron_ascorbate_oxido_reductase"/>
</dbReference>
<dbReference type="Gene3D" id="2.60.120.330">
    <property type="entry name" value="B-lactam Antibiotic, Isopenicillin N Synthase, Chain"/>
    <property type="match status" value="1"/>
</dbReference>
<evidence type="ECO:0000256" key="2">
    <source>
        <dbReference type="SAM" id="MobiDB-lite"/>
    </source>
</evidence>
<dbReference type="STRING" id="698492.A0A0E9NCP1"/>
<dbReference type="PRINTS" id="PR00682">
    <property type="entry name" value="IPNSYNTHASE"/>
</dbReference>
<dbReference type="Pfam" id="PF14226">
    <property type="entry name" value="DIOX_N"/>
    <property type="match status" value="1"/>
</dbReference>
<sequence length="463" mass="50579">MTDSPPSSLPIIDISPWVNPSSHTSSSRLSTSRALDSACRTHGFFYLSNHGLEHLTPKILHLARQFLTESSVEEKEKLKLRSAGKGGGDGARGYQRIGENVTKGKSDYHEALDLYRPWPEPTEPPYEPIQGPNQWPSHPPGFRETYEDYIDKLQTLGRTLLRAMAIGLGEPESTFDTAVRDSFWVLRCIGYPPLTPSPSPSHLEEGVSCGEHTDYGCLTLLLTDDTRGALQVLHAPSGKWITADPIPGCFVVNIGDMFNVWTSGLYASTLHRVIHRGGNYRVSVPFFFEPGWEARVDVLPGCVGRKGKEGGVVYGEHLLGKVLGNFVLEDGGALSTPLCLTCYSPEVGTSYGILLSQARLNVLQASLDSFAIVLVVSFRGLDGGLGREYERENERAIEKCYRANSFSCINRTGGRIAIGLGWLTLGLSQSGTGYTEKAIAKDPRIAIAANPRNIDVCIALPYP</sequence>
<reference evidence="4 5" key="1">
    <citation type="journal article" date="2011" name="J. Gen. Appl. Microbiol.">
        <title>Draft genome sequencing of the enigmatic yeast Saitoella complicata.</title>
        <authorList>
            <person name="Nishida H."/>
            <person name="Hamamoto M."/>
            <person name="Sugiyama J."/>
        </authorList>
    </citation>
    <scope>NUCLEOTIDE SEQUENCE [LARGE SCALE GENOMIC DNA]</scope>
    <source>
        <strain evidence="4 5">NRRL Y-17804</strain>
    </source>
</reference>
<dbReference type="PANTHER" id="PTHR47990">
    <property type="entry name" value="2-OXOGLUTARATE (2OG) AND FE(II)-DEPENDENT OXYGENASE SUPERFAMILY PROTEIN-RELATED"/>
    <property type="match status" value="1"/>
</dbReference>
<reference evidence="4 5" key="3">
    <citation type="journal article" date="2015" name="Genome Announc.">
        <title>Draft Genome Sequence of the Archiascomycetous Yeast Saitoella complicata.</title>
        <authorList>
            <person name="Yamauchi K."/>
            <person name="Kondo S."/>
            <person name="Hamamoto M."/>
            <person name="Takahashi Y."/>
            <person name="Ogura Y."/>
            <person name="Hayashi T."/>
            <person name="Nishida H."/>
        </authorList>
    </citation>
    <scope>NUCLEOTIDE SEQUENCE [LARGE SCALE GENOMIC DNA]</scope>
    <source>
        <strain evidence="4 5">NRRL Y-17804</strain>
    </source>
</reference>
<dbReference type="GO" id="GO:0046872">
    <property type="term" value="F:metal ion binding"/>
    <property type="evidence" value="ECO:0007669"/>
    <property type="project" value="UniProtKB-KW"/>
</dbReference>
<dbReference type="EMBL" id="BACD03000009">
    <property type="protein sequence ID" value="GAO47568.1"/>
    <property type="molecule type" value="Genomic_DNA"/>
</dbReference>
<dbReference type="AlphaFoldDB" id="A0A0E9NCP1"/>
<dbReference type="Proteomes" id="UP000033140">
    <property type="component" value="Unassembled WGS sequence"/>
</dbReference>
<accession>A0A0E9NCP1</accession>
<proteinExistence type="inferred from homology"/>
<comment type="caution">
    <text evidence="4">The sequence shown here is derived from an EMBL/GenBank/DDBJ whole genome shotgun (WGS) entry which is preliminary data.</text>
</comment>
<evidence type="ECO:0000313" key="4">
    <source>
        <dbReference type="EMBL" id="GAO47568.1"/>
    </source>
</evidence>
<comment type="similarity">
    <text evidence="1">Belongs to the iron/ascorbate-dependent oxidoreductase family.</text>
</comment>
<dbReference type="GO" id="GO:0016491">
    <property type="term" value="F:oxidoreductase activity"/>
    <property type="evidence" value="ECO:0007669"/>
    <property type="project" value="UniProtKB-KW"/>
</dbReference>
<dbReference type="PROSITE" id="PS51471">
    <property type="entry name" value="FE2OG_OXY"/>
    <property type="match status" value="1"/>
</dbReference>
<keyword evidence="1" id="KW-0479">Metal-binding</keyword>
<evidence type="ECO:0000313" key="5">
    <source>
        <dbReference type="Proteomes" id="UP000033140"/>
    </source>
</evidence>
<keyword evidence="1" id="KW-0560">Oxidoreductase</keyword>
<dbReference type="GO" id="GO:0044283">
    <property type="term" value="P:small molecule biosynthetic process"/>
    <property type="evidence" value="ECO:0007669"/>
    <property type="project" value="UniProtKB-ARBA"/>
</dbReference>